<dbReference type="PROSITE" id="PS01124">
    <property type="entry name" value="HTH_ARAC_FAMILY_2"/>
    <property type="match status" value="1"/>
</dbReference>
<dbReference type="InterPro" id="IPR052158">
    <property type="entry name" value="INH-QAR"/>
</dbReference>
<dbReference type="SMART" id="SM00342">
    <property type="entry name" value="HTH_ARAC"/>
    <property type="match status" value="1"/>
</dbReference>
<accession>A0A8K0XYC7</accession>
<dbReference type="InterPro" id="IPR029062">
    <property type="entry name" value="Class_I_gatase-like"/>
</dbReference>
<organism evidence="5 6">
    <name type="scientific">Tenebrionibacter intestinalis</name>
    <dbReference type="NCBI Taxonomy" id="2799638"/>
    <lineage>
        <taxon>Bacteria</taxon>
        <taxon>Pseudomonadati</taxon>
        <taxon>Pseudomonadota</taxon>
        <taxon>Gammaproteobacteria</taxon>
        <taxon>Enterobacterales</taxon>
        <taxon>Enterobacteriaceae</taxon>
        <taxon>Tenebrionibacter/Tenebrionicola group</taxon>
        <taxon>Tenebrionibacter</taxon>
    </lineage>
</organism>
<evidence type="ECO:0000313" key="6">
    <source>
        <dbReference type="Proteomes" id="UP000659047"/>
    </source>
</evidence>
<dbReference type="GO" id="GO:0043565">
    <property type="term" value="F:sequence-specific DNA binding"/>
    <property type="evidence" value="ECO:0007669"/>
    <property type="project" value="InterPro"/>
</dbReference>
<feature type="domain" description="HTH araC/xylS-type" evidence="4">
    <location>
        <begin position="214"/>
        <end position="312"/>
    </location>
</feature>
<dbReference type="PROSITE" id="PS00041">
    <property type="entry name" value="HTH_ARAC_FAMILY_1"/>
    <property type="match status" value="1"/>
</dbReference>
<protein>
    <submittedName>
        <fullName evidence="5">Helix-turn-helix domain-containing protein</fullName>
    </submittedName>
</protein>
<reference evidence="5" key="1">
    <citation type="submission" date="2021-01" db="EMBL/GenBank/DDBJ databases">
        <title>Intestinitalea alba gen. nov., sp. nov., a novel genus of the family Enterobacteriaceae, isolated from the gut of the plastic-eating mealworm Tenebrio molitor L.</title>
        <authorList>
            <person name="Yang Y."/>
        </authorList>
    </citation>
    <scope>NUCLEOTIDE SEQUENCE</scope>
    <source>
        <strain evidence="5">BIT-L3</strain>
    </source>
</reference>
<dbReference type="Proteomes" id="UP000659047">
    <property type="component" value="Unassembled WGS sequence"/>
</dbReference>
<keyword evidence="1" id="KW-0805">Transcription regulation</keyword>
<name>A0A8K0XYC7_9ENTR</name>
<evidence type="ECO:0000256" key="1">
    <source>
        <dbReference type="ARBA" id="ARBA00023015"/>
    </source>
</evidence>
<dbReference type="InterPro" id="IPR009057">
    <property type="entry name" value="Homeodomain-like_sf"/>
</dbReference>
<evidence type="ECO:0000256" key="2">
    <source>
        <dbReference type="ARBA" id="ARBA00023125"/>
    </source>
</evidence>
<dbReference type="Pfam" id="PF12833">
    <property type="entry name" value="HTH_18"/>
    <property type="match status" value="1"/>
</dbReference>
<keyword evidence="2" id="KW-0238">DNA-binding</keyword>
<dbReference type="Gene3D" id="1.10.10.60">
    <property type="entry name" value="Homeodomain-like"/>
    <property type="match status" value="2"/>
</dbReference>
<dbReference type="GO" id="GO:0003700">
    <property type="term" value="F:DNA-binding transcription factor activity"/>
    <property type="evidence" value="ECO:0007669"/>
    <property type="project" value="InterPro"/>
</dbReference>
<dbReference type="RefSeq" id="WP_238714774.1">
    <property type="nucleotide sequence ID" value="NZ_JAEPBH010000043.1"/>
</dbReference>
<dbReference type="Pfam" id="PF01965">
    <property type="entry name" value="DJ-1_PfpI"/>
    <property type="match status" value="1"/>
</dbReference>
<dbReference type="EMBL" id="JAEPBH010000043">
    <property type="protein sequence ID" value="MBK4716553.1"/>
    <property type="molecule type" value="Genomic_DNA"/>
</dbReference>
<dbReference type="Gene3D" id="3.40.50.880">
    <property type="match status" value="1"/>
</dbReference>
<dbReference type="InterPro" id="IPR002818">
    <property type="entry name" value="DJ-1/PfpI"/>
</dbReference>
<dbReference type="PANTHER" id="PTHR43130">
    <property type="entry name" value="ARAC-FAMILY TRANSCRIPTIONAL REGULATOR"/>
    <property type="match status" value="1"/>
</dbReference>
<keyword evidence="6" id="KW-1185">Reference proteome</keyword>
<dbReference type="AlphaFoldDB" id="A0A8K0XYC7"/>
<evidence type="ECO:0000259" key="4">
    <source>
        <dbReference type="PROSITE" id="PS01124"/>
    </source>
</evidence>
<dbReference type="SUPFAM" id="SSF46689">
    <property type="entry name" value="Homeodomain-like"/>
    <property type="match status" value="2"/>
</dbReference>
<keyword evidence="3" id="KW-0804">Transcription</keyword>
<dbReference type="InterPro" id="IPR018062">
    <property type="entry name" value="HTH_AraC-typ_CS"/>
</dbReference>
<dbReference type="InterPro" id="IPR018060">
    <property type="entry name" value="HTH_AraC"/>
</dbReference>
<sequence>MSTISVAILVTQGFSTYHVSVPLILFGDTVSEKRLFRRLLCAEKPALIWSNEGTAIQVDHGLEVFSQVDIVIVPFWEDVRKRPSRALLNALVKAREAGAQIVGLCLGTFVLAYAGLLNGHMAATHWEYEEHFRALFPSVQLNLNELYVDDNGLITSAGTAAAMDCCLYIIREHCGSRIANQIARRMVTPPHREGGQAQYITHPVIQKTADSRINMVLDYLRLNLQKPHDINSLAEYASMSRRTLTRHFSKATGMTVVEWITAARLHRSQMLLENMDISIEQVAEQAGFQSTATFRQNFRCRFDVSPTEWRRIFRGTRK</sequence>
<dbReference type="PANTHER" id="PTHR43130:SF3">
    <property type="entry name" value="HTH-TYPE TRANSCRIPTIONAL REGULATOR RV1931C"/>
    <property type="match status" value="1"/>
</dbReference>
<evidence type="ECO:0000256" key="3">
    <source>
        <dbReference type="ARBA" id="ARBA00023163"/>
    </source>
</evidence>
<comment type="caution">
    <text evidence="5">The sequence shown here is derived from an EMBL/GenBank/DDBJ whole genome shotgun (WGS) entry which is preliminary data.</text>
</comment>
<dbReference type="CDD" id="cd03137">
    <property type="entry name" value="GATase1_AraC_1"/>
    <property type="match status" value="1"/>
</dbReference>
<evidence type="ECO:0000313" key="5">
    <source>
        <dbReference type="EMBL" id="MBK4716553.1"/>
    </source>
</evidence>
<gene>
    <name evidence="5" type="ORF">JJB97_14690</name>
</gene>
<proteinExistence type="predicted"/>
<dbReference type="SUPFAM" id="SSF52317">
    <property type="entry name" value="Class I glutamine amidotransferase-like"/>
    <property type="match status" value="1"/>
</dbReference>